<dbReference type="CDD" id="cd00041">
    <property type="entry name" value="CUB"/>
    <property type="match status" value="1"/>
</dbReference>
<evidence type="ECO:0000313" key="7">
    <source>
        <dbReference type="Proteomes" id="UP000663879"/>
    </source>
</evidence>
<feature type="chain" id="PRO_5032531111" description="CUB domain-containing protein" evidence="4">
    <location>
        <begin position="18"/>
        <end position="351"/>
    </location>
</feature>
<dbReference type="PANTHER" id="PTHR24251:SF28">
    <property type="entry name" value="NEUROPILIN AND TOLLOID-LIKE, ISOFORM B"/>
    <property type="match status" value="1"/>
</dbReference>
<dbReference type="Pfam" id="PF00431">
    <property type="entry name" value="CUB"/>
    <property type="match status" value="1"/>
</dbReference>
<gene>
    <name evidence="6" type="ORF">OXX778_LOCUS979</name>
</gene>
<reference evidence="6" key="1">
    <citation type="submission" date="2021-02" db="EMBL/GenBank/DDBJ databases">
        <authorList>
            <person name="Nowell W R."/>
        </authorList>
    </citation>
    <scope>NUCLEOTIDE SEQUENCE</scope>
    <source>
        <strain evidence="6">Ploen Becks lab</strain>
    </source>
</reference>
<dbReference type="FunFam" id="2.60.120.290:FF:000013">
    <property type="entry name" value="Membrane frizzled-related protein"/>
    <property type="match status" value="1"/>
</dbReference>
<accession>A0A813MCS5</accession>
<dbReference type="AlphaFoldDB" id="A0A813MCS5"/>
<feature type="signal peptide" evidence="4">
    <location>
        <begin position="1"/>
        <end position="17"/>
    </location>
</feature>
<dbReference type="PANTHER" id="PTHR24251">
    <property type="entry name" value="OVOCHYMASE-RELATED"/>
    <property type="match status" value="1"/>
</dbReference>
<keyword evidence="4" id="KW-0732">Signal</keyword>
<sequence length="351" mass="41299">MCILTLLLVCLLHFNLASSSGKFFHSLRCKPLENLNLDEDSVFKKNYSNFGYIQSPNYLDKYDKNTVCYFLIHAPRNHKIVLTHMEKFSIEPSVNCVHDYLEIRNGKFGFDPLIGRYCDGNLPIFPIYSTGRNLWIKFFSDDSIELNGFRIYYELKKSIQKNELDYETYLKLSQEILKCDMNLIINNEMDTFSGALTNHDIEAYFIKNYNNFKNYLLRTYNSFDFRPVLDCTVFIETDIDKKIFIGIEHLNIVSISQLTSLKEAQTITNCTENFFQIYDHNTSEQNRKIHLCSGQKKSFYKSITNKVVLRFNFVKYSDNDSFRFKIFFNPFTDVYIIISSDINNHSFGLIL</sequence>
<dbReference type="InterPro" id="IPR000859">
    <property type="entry name" value="CUB_dom"/>
</dbReference>
<evidence type="ECO:0000256" key="3">
    <source>
        <dbReference type="PROSITE-ProRule" id="PRU00059"/>
    </source>
</evidence>
<evidence type="ECO:0000256" key="4">
    <source>
        <dbReference type="SAM" id="SignalP"/>
    </source>
</evidence>
<dbReference type="SMART" id="SM00042">
    <property type="entry name" value="CUB"/>
    <property type="match status" value="1"/>
</dbReference>
<dbReference type="EMBL" id="CAJNOC010000056">
    <property type="protein sequence ID" value="CAF0710427.1"/>
    <property type="molecule type" value="Genomic_DNA"/>
</dbReference>
<evidence type="ECO:0000259" key="5">
    <source>
        <dbReference type="PROSITE" id="PS01180"/>
    </source>
</evidence>
<evidence type="ECO:0000256" key="1">
    <source>
        <dbReference type="ARBA" id="ARBA00022737"/>
    </source>
</evidence>
<dbReference type="Proteomes" id="UP000663879">
    <property type="component" value="Unassembled WGS sequence"/>
</dbReference>
<dbReference type="SUPFAM" id="SSF49854">
    <property type="entry name" value="Spermadhesin, CUB domain"/>
    <property type="match status" value="2"/>
</dbReference>
<organism evidence="6 7">
    <name type="scientific">Brachionus calyciflorus</name>
    <dbReference type="NCBI Taxonomy" id="104777"/>
    <lineage>
        <taxon>Eukaryota</taxon>
        <taxon>Metazoa</taxon>
        <taxon>Spiralia</taxon>
        <taxon>Gnathifera</taxon>
        <taxon>Rotifera</taxon>
        <taxon>Eurotatoria</taxon>
        <taxon>Monogononta</taxon>
        <taxon>Pseudotrocha</taxon>
        <taxon>Ploima</taxon>
        <taxon>Brachionidae</taxon>
        <taxon>Brachionus</taxon>
    </lineage>
</organism>
<evidence type="ECO:0000313" key="6">
    <source>
        <dbReference type="EMBL" id="CAF0710427.1"/>
    </source>
</evidence>
<feature type="domain" description="CUB" evidence="5">
    <location>
        <begin position="39"/>
        <end position="156"/>
    </location>
</feature>
<keyword evidence="1" id="KW-0677">Repeat</keyword>
<comment type="caution">
    <text evidence="6">The sequence shown here is derived from an EMBL/GenBank/DDBJ whole genome shotgun (WGS) entry which is preliminary data.</text>
</comment>
<comment type="caution">
    <text evidence="3">Lacks conserved residue(s) required for the propagation of feature annotation.</text>
</comment>
<dbReference type="InterPro" id="IPR035914">
    <property type="entry name" value="Sperma_CUB_dom_sf"/>
</dbReference>
<keyword evidence="7" id="KW-1185">Reference proteome</keyword>
<keyword evidence="2" id="KW-1015">Disulfide bond</keyword>
<dbReference type="Gene3D" id="2.60.120.290">
    <property type="entry name" value="Spermadhesin, CUB domain"/>
    <property type="match status" value="2"/>
</dbReference>
<protein>
    <recommendedName>
        <fullName evidence="5">CUB domain-containing protein</fullName>
    </recommendedName>
</protein>
<dbReference type="PROSITE" id="PS01180">
    <property type="entry name" value="CUB"/>
    <property type="match status" value="1"/>
</dbReference>
<dbReference type="OrthoDB" id="9971251at2759"/>
<evidence type="ECO:0000256" key="2">
    <source>
        <dbReference type="ARBA" id="ARBA00023157"/>
    </source>
</evidence>
<proteinExistence type="predicted"/>
<name>A0A813MCS5_9BILA</name>